<dbReference type="PANTHER" id="PTHR12826:SF13">
    <property type="entry name" value="RNA-BINDING PROTEIN PNO1"/>
    <property type="match status" value="1"/>
</dbReference>
<feature type="compositionally biased region" description="Basic and acidic residues" evidence="2">
    <location>
        <begin position="62"/>
        <end position="83"/>
    </location>
</feature>
<feature type="region of interest" description="Disordered" evidence="2">
    <location>
        <begin position="1"/>
        <end position="24"/>
    </location>
</feature>
<feature type="region of interest" description="Disordered" evidence="2">
    <location>
        <begin position="58"/>
        <end position="83"/>
    </location>
</feature>
<accession>A0A915DCS6</accession>
<evidence type="ECO:0000256" key="2">
    <source>
        <dbReference type="SAM" id="MobiDB-lite"/>
    </source>
</evidence>
<dbReference type="WBParaSite" id="jg18547">
    <property type="protein sequence ID" value="jg18547"/>
    <property type="gene ID" value="jg18547"/>
</dbReference>
<sequence>MSERKPLSAEDVDAEMPELVDLDENQVNEIIKPVTVEEDTFANEDDVNMTELKSIKQRKRKMESLKDENDEYKKPKPVHTNEMRRVACPPHRYGALKENWVKIITPVVKQLNMQIRYNLKTRNVEIRSPDENCNNANIQKQPTLSEHLFLASMWMMLWL</sequence>
<dbReference type="AlphaFoldDB" id="A0A915DCS6"/>
<dbReference type="GO" id="GO:0003723">
    <property type="term" value="F:RNA binding"/>
    <property type="evidence" value="ECO:0007669"/>
    <property type="project" value="UniProtKB-KW"/>
</dbReference>
<evidence type="ECO:0000256" key="1">
    <source>
        <dbReference type="ARBA" id="ARBA00022884"/>
    </source>
</evidence>
<dbReference type="GO" id="GO:0005634">
    <property type="term" value="C:nucleus"/>
    <property type="evidence" value="ECO:0007669"/>
    <property type="project" value="TreeGrafter"/>
</dbReference>
<protein>
    <submittedName>
        <fullName evidence="4">Uncharacterized protein</fullName>
    </submittedName>
</protein>
<organism evidence="3 4">
    <name type="scientific">Ditylenchus dipsaci</name>
    <dbReference type="NCBI Taxonomy" id="166011"/>
    <lineage>
        <taxon>Eukaryota</taxon>
        <taxon>Metazoa</taxon>
        <taxon>Ecdysozoa</taxon>
        <taxon>Nematoda</taxon>
        <taxon>Chromadorea</taxon>
        <taxon>Rhabditida</taxon>
        <taxon>Tylenchina</taxon>
        <taxon>Tylenchomorpha</taxon>
        <taxon>Sphaerularioidea</taxon>
        <taxon>Anguinidae</taxon>
        <taxon>Anguininae</taxon>
        <taxon>Ditylenchus</taxon>
    </lineage>
</organism>
<proteinExistence type="predicted"/>
<feature type="compositionally biased region" description="Acidic residues" evidence="2">
    <location>
        <begin position="10"/>
        <end position="24"/>
    </location>
</feature>
<keyword evidence="3" id="KW-1185">Reference proteome</keyword>
<reference evidence="4" key="1">
    <citation type="submission" date="2022-11" db="UniProtKB">
        <authorList>
            <consortium name="WormBaseParasite"/>
        </authorList>
    </citation>
    <scope>IDENTIFICATION</scope>
</reference>
<name>A0A915DCS6_9BILA</name>
<evidence type="ECO:0000313" key="3">
    <source>
        <dbReference type="Proteomes" id="UP000887574"/>
    </source>
</evidence>
<keyword evidence="1" id="KW-0694">RNA-binding</keyword>
<evidence type="ECO:0000313" key="4">
    <source>
        <dbReference type="WBParaSite" id="jg18547"/>
    </source>
</evidence>
<dbReference type="Proteomes" id="UP000887574">
    <property type="component" value="Unplaced"/>
</dbReference>
<dbReference type="PANTHER" id="PTHR12826">
    <property type="entry name" value="RIBONUCLEASE Y"/>
    <property type="match status" value="1"/>
</dbReference>